<dbReference type="SUPFAM" id="SSF52047">
    <property type="entry name" value="RNI-like"/>
    <property type="match status" value="1"/>
</dbReference>
<dbReference type="PANTHER" id="PTHR13318">
    <property type="entry name" value="PARTNER OF PAIRED, ISOFORM B-RELATED"/>
    <property type="match status" value="1"/>
</dbReference>
<dbReference type="Gene3D" id="3.80.10.10">
    <property type="entry name" value="Ribonuclease Inhibitor"/>
    <property type="match status" value="1"/>
</dbReference>
<dbReference type="Proteomes" id="UP000789342">
    <property type="component" value="Unassembled WGS sequence"/>
</dbReference>
<evidence type="ECO:0000313" key="1">
    <source>
        <dbReference type="EMBL" id="CAG8480087.1"/>
    </source>
</evidence>
<gene>
    <name evidence="1" type="ORF">AMORRO_LOCUS2265</name>
</gene>
<protein>
    <submittedName>
        <fullName evidence="1">3420_t:CDS:1</fullName>
    </submittedName>
</protein>
<proteinExistence type="predicted"/>
<sequence>MLPVEIFRLVFGLLSHDKNFLHSCLLVDRTWSESVVSILWRDPFRFLQKPSAQLIQTYILCLNDIDRAKLQELGITFENEASYKPFFDYVIFLRHLNYIDFYESSQAWLKEILGEQEKHDSKAFLVVEKLLRLFMERCPTILSMNINTEGLYPPENTDCVSIPCFPGADKCLKQLQEFMFCGNYQKKKIFTTMSRSCRNIRKLTVDYFLDDINTAAPCELARLIENQHALIEFKLILYSRFLKKIVPALKSQAKTLINVEFRGIRFDNEITFEPLVACTNLESITFYNCDNVTNESLDPLSTGYFPKLRKIVFIILHTPPKALAAFVCNNSATLKDLSLEWPPLGDSQNDPQIIEEIIEHCPNIIKFEAHLKTSQLFSLLSAFSRLENLTVRGREPLFADGFLPQLGQVVPPKLRVLNICAIWSFNPESLKQFLDHCVAPLEYIGIRECYAITDEHLDILAEYAEKGSLKHLDIKVATRITREGLTNALRVIDQIDHSVAS</sequence>
<comment type="caution">
    <text evidence="1">The sequence shown here is derived from an EMBL/GenBank/DDBJ whole genome shotgun (WGS) entry which is preliminary data.</text>
</comment>
<organism evidence="1 2">
    <name type="scientific">Acaulospora morrowiae</name>
    <dbReference type="NCBI Taxonomy" id="94023"/>
    <lineage>
        <taxon>Eukaryota</taxon>
        <taxon>Fungi</taxon>
        <taxon>Fungi incertae sedis</taxon>
        <taxon>Mucoromycota</taxon>
        <taxon>Glomeromycotina</taxon>
        <taxon>Glomeromycetes</taxon>
        <taxon>Diversisporales</taxon>
        <taxon>Acaulosporaceae</taxon>
        <taxon>Acaulospora</taxon>
    </lineage>
</organism>
<name>A0A9N8ZCC8_9GLOM</name>
<dbReference type="InterPro" id="IPR006553">
    <property type="entry name" value="Leu-rich_rpt_Cys-con_subtyp"/>
</dbReference>
<dbReference type="EMBL" id="CAJVPV010000936">
    <property type="protein sequence ID" value="CAG8480087.1"/>
    <property type="molecule type" value="Genomic_DNA"/>
</dbReference>
<dbReference type="OrthoDB" id="2305560at2759"/>
<dbReference type="SMART" id="SM00367">
    <property type="entry name" value="LRR_CC"/>
    <property type="match status" value="3"/>
</dbReference>
<reference evidence="1" key="1">
    <citation type="submission" date="2021-06" db="EMBL/GenBank/DDBJ databases">
        <authorList>
            <person name="Kallberg Y."/>
            <person name="Tangrot J."/>
            <person name="Rosling A."/>
        </authorList>
    </citation>
    <scope>NUCLEOTIDE SEQUENCE</scope>
    <source>
        <strain evidence="1">CL551</strain>
    </source>
</reference>
<evidence type="ECO:0000313" key="2">
    <source>
        <dbReference type="Proteomes" id="UP000789342"/>
    </source>
</evidence>
<dbReference type="GO" id="GO:0019005">
    <property type="term" value="C:SCF ubiquitin ligase complex"/>
    <property type="evidence" value="ECO:0007669"/>
    <property type="project" value="TreeGrafter"/>
</dbReference>
<keyword evidence="2" id="KW-1185">Reference proteome</keyword>
<dbReference type="InterPro" id="IPR032675">
    <property type="entry name" value="LRR_dom_sf"/>
</dbReference>
<accession>A0A9N8ZCC8</accession>
<dbReference type="AlphaFoldDB" id="A0A9N8ZCC8"/>
<dbReference type="GO" id="GO:0031146">
    <property type="term" value="P:SCF-dependent proteasomal ubiquitin-dependent protein catabolic process"/>
    <property type="evidence" value="ECO:0007669"/>
    <property type="project" value="TreeGrafter"/>
</dbReference>